<comment type="caution">
    <text evidence="1">The sequence shown here is derived from an EMBL/GenBank/DDBJ whole genome shotgun (WGS) entry which is preliminary data.</text>
</comment>
<organism evidence="1 2">
    <name type="scientific">Trifolium medium</name>
    <dbReference type="NCBI Taxonomy" id="97028"/>
    <lineage>
        <taxon>Eukaryota</taxon>
        <taxon>Viridiplantae</taxon>
        <taxon>Streptophyta</taxon>
        <taxon>Embryophyta</taxon>
        <taxon>Tracheophyta</taxon>
        <taxon>Spermatophyta</taxon>
        <taxon>Magnoliopsida</taxon>
        <taxon>eudicotyledons</taxon>
        <taxon>Gunneridae</taxon>
        <taxon>Pentapetalae</taxon>
        <taxon>rosids</taxon>
        <taxon>fabids</taxon>
        <taxon>Fabales</taxon>
        <taxon>Fabaceae</taxon>
        <taxon>Papilionoideae</taxon>
        <taxon>50 kb inversion clade</taxon>
        <taxon>NPAAA clade</taxon>
        <taxon>Hologalegina</taxon>
        <taxon>IRL clade</taxon>
        <taxon>Trifolieae</taxon>
        <taxon>Trifolium</taxon>
    </lineage>
</organism>
<evidence type="ECO:0000313" key="2">
    <source>
        <dbReference type="Proteomes" id="UP000265520"/>
    </source>
</evidence>
<protein>
    <submittedName>
        <fullName evidence="1">SH3 domain protein</fullName>
    </submittedName>
</protein>
<dbReference type="EMBL" id="LXQA010064048">
    <property type="protein sequence ID" value="MCI07061.1"/>
    <property type="molecule type" value="Genomic_DNA"/>
</dbReference>
<keyword evidence="2" id="KW-1185">Reference proteome</keyword>
<reference evidence="1 2" key="1">
    <citation type="journal article" date="2018" name="Front. Plant Sci.">
        <title>Red Clover (Trifolium pratense) and Zigzag Clover (T. medium) - A Picture of Genomic Similarities and Differences.</title>
        <authorList>
            <person name="Dluhosova J."/>
            <person name="Istvanek J."/>
            <person name="Nedelnik J."/>
            <person name="Repkova J."/>
        </authorList>
    </citation>
    <scope>NUCLEOTIDE SEQUENCE [LARGE SCALE GENOMIC DNA]</scope>
    <source>
        <strain evidence="2">cv. 10/8</strain>
        <tissue evidence="1">Leaf</tissue>
    </source>
</reference>
<sequence>FPDLNRVDFRISSADPVAVRNALEIVSEIAARDPYAVAMALGNIQSS</sequence>
<name>A0A392P4S4_9FABA</name>
<dbReference type="AlphaFoldDB" id="A0A392P4S4"/>
<accession>A0A392P4S4</accession>
<proteinExistence type="predicted"/>
<feature type="non-terminal residue" evidence="1">
    <location>
        <position position="1"/>
    </location>
</feature>
<dbReference type="Proteomes" id="UP000265520">
    <property type="component" value="Unassembled WGS sequence"/>
</dbReference>
<evidence type="ECO:0000313" key="1">
    <source>
        <dbReference type="EMBL" id="MCI07061.1"/>
    </source>
</evidence>